<evidence type="ECO:0000256" key="8">
    <source>
        <dbReference type="ARBA" id="ARBA00023315"/>
    </source>
</evidence>
<dbReference type="PIRSF" id="PIRSF000439">
    <property type="entry name" value="Oat_ACAT_DAG_ARE"/>
    <property type="match status" value="1"/>
</dbReference>
<dbReference type="AlphaFoldDB" id="A0AA39FTC8"/>
<feature type="transmembrane region" description="Helical" evidence="11">
    <location>
        <begin position="130"/>
        <end position="148"/>
    </location>
</feature>
<dbReference type="GO" id="GO:0005789">
    <property type="term" value="C:endoplasmic reticulum membrane"/>
    <property type="evidence" value="ECO:0007669"/>
    <property type="project" value="UniProtKB-SubCell"/>
</dbReference>
<dbReference type="InterPro" id="IPR014371">
    <property type="entry name" value="Oat_ACAT_DAG_ARE"/>
</dbReference>
<dbReference type="PANTHER" id="PTHR10408:SF8">
    <property type="entry name" value="O-ACYLTRANSFERASE"/>
    <property type="match status" value="1"/>
</dbReference>
<keyword evidence="3 9" id="KW-0808">Transferase</keyword>
<feature type="transmembrane region" description="Helical" evidence="11">
    <location>
        <begin position="357"/>
        <end position="376"/>
    </location>
</feature>
<reference evidence="12" key="2">
    <citation type="submission" date="2023-03" db="EMBL/GenBank/DDBJ databases">
        <authorList>
            <person name="Inwood S.N."/>
            <person name="Skelly J.G."/>
            <person name="Guhlin J."/>
            <person name="Harrop T.W.R."/>
            <person name="Goldson S.G."/>
            <person name="Dearden P.K."/>
        </authorList>
    </citation>
    <scope>NUCLEOTIDE SEQUENCE</scope>
    <source>
        <strain evidence="12">Lincoln</strain>
        <tissue evidence="12">Whole body</tissue>
    </source>
</reference>
<keyword evidence="5 9" id="KW-0256">Endoplasmic reticulum</keyword>
<dbReference type="GO" id="GO:0008374">
    <property type="term" value="F:O-acyltransferase activity"/>
    <property type="evidence" value="ECO:0007669"/>
    <property type="project" value="InterPro"/>
</dbReference>
<comment type="similarity">
    <text evidence="2 9">Belongs to the membrane-bound acyltransferase family. Sterol o-acyltransferase subfamily.</text>
</comment>
<evidence type="ECO:0000256" key="6">
    <source>
        <dbReference type="ARBA" id="ARBA00022989"/>
    </source>
</evidence>
<evidence type="ECO:0000256" key="11">
    <source>
        <dbReference type="SAM" id="Phobius"/>
    </source>
</evidence>
<keyword evidence="13" id="KW-1185">Reference proteome</keyword>
<dbReference type="InterPro" id="IPR004299">
    <property type="entry name" value="MBOAT_fam"/>
</dbReference>
<evidence type="ECO:0000313" key="13">
    <source>
        <dbReference type="Proteomes" id="UP001168972"/>
    </source>
</evidence>
<keyword evidence="4 11" id="KW-0812">Transmembrane</keyword>
<evidence type="ECO:0000256" key="1">
    <source>
        <dbReference type="ARBA" id="ARBA00004477"/>
    </source>
</evidence>
<name>A0AA39FTC8_MICHY</name>
<keyword evidence="7 9" id="KW-0472">Membrane</keyword>
<protein>
    <recommendedName>
        <fullName evidence="9">O-acyltransferase</fullName>
    </recommendedName>
</protein>
<gene>
    <name evidence="12" type="ORF">PV327_009034</name>
</gene>
<evidence type="ECO:0000313" key="12">
    <source>
        <dbReference type="EMBL" id="KAK0175273.1"/>
    </source>
</evidence>
<dbReference type="Proteomes" id="UP001168972">
    <property type="component" value="Unassembled WGS sequence"/>
</dbReference>
<evidence type="ECO:0000256" key="3">
    <source>
        <dbReference type="ARBA" id="ARBA00022679"/>
    </source>
</evidence>
<keyword evidence="6 11" id="KW-1133">Transmembrane helix</keyword>
<feature type="active site" evidence="10">
    <location>
        <position position="451"/>
    </location>
</feature>
<evidence type="ECO:0000256" key="7">
    <source>
        <dbReference type="ARBA" id="ARBA00023136"/>
    </source>
</evidence>
<dbReference type="Pfam" id="PF03062">
    <property type="entry name" value="MBOAT"/>
    <property type="match status" value="1"/>
</dbReference>
<feature type="transmembrane region" description="Helical" evidence="11">
    <location>
        <begin position="282"/>
        <end position="299"/>
    </location>
</feature>
<feature type="transmembrane region" description="Helical" evidence="11">
    <location>
        <begin position="168"/>
        <end position="191"/>
    </location>
</feature>
<comment type="caution">
    <text evidence="12">The sequence shown here is derived from an EMBL/GenBank/DDBJ whole genome shotgun (WGS) entry which is preliminary data.</text>
</comment>
<comment type="subcellular location">
    <subcellularLocation>
        <location evidence="1 9">Endoplasmic reticulum membrane</location>
        <topology evidence="1 9">Multi-pass membrane protein</topology>
    </subcellularLocation>
</comment>
<evidence type="ECO:0000256" key="10">
    <source>
        <dbReference type="PIRSR" id="PIRSR000439-1"/>
    </source>
</evidence>
<evidence type="ECO:0000256" key="9">
    <source>
        <dbReference type="PIRNR" id="PIRNR000439"/>
    </source>
</evidence>
<feature type="transmembrane region" description="Helical" evidence="11">
    <location>
        <begin position="311"/>
        <end position="337"/>
    </location>
</feature>
<evidence type="ECO:0000256" key="5">
    <source>
        <dbReference type="ARBA" id="ARBA00022824"/>
    </source>
</evidence>
<organism evidence="12 13">
    <name type="scientific">Microctonus hyperodae</name>
    <name type="common">Parasitoid wasp</name>
    <dbReference type="NCBI Taxonomy" id="165561"/>
    <lineage>
        <taxon>Eukaryota</taxon>
        <taxon>Metazoa</taxon>
        <taxon>Ecdysozoa</taxon>
        <taxon>Arthropoda</taxon>
        <taxon>Hexapoda</taxon>
        <taxon>Insecta</taxon>
        <taxon>Pterygota</taxon>
        <taxon>Neoptera</taxon>
        <taxon>Endopterygota</taxon>
        <taxon>Hymenoptera</taxon>
        <taxon>Apocrita</taxon>
        <taxon>Ichneumonoidea</taxon>
        <taxon>Braconidae</taxon>
        <taxon>Euphorinae</taxon>
        <taxon>Microctonus</taxon>
    </lineage>
</organism>
<dbReference type="EMBL" id="JAQQBR010000005">
    <property type="protein sequence ID" value="KAK0175273.1"/>
    <property type="molecule type" value="Genomic_DNA"/>
</dbReference>
<reference evidence="12" key="1">
    <citation type="journal article" date="2023" name="bioRxiv">
        <title>Scaffold-level genome assemblies of two parasitoid biocontrol wasps reveal the parthenogenesis mechanism and an associated novel virus.</title>
        <authorList>
            <person name="Inwood S."/>
            <person name="Skelly J."/>
            <person name="Guhlin J."/>
            <person name="Harrop T."/>
            <person name="Goldson S."/>
            <person name="Dearden P."/>
        </authorList>
    </citation>
    <scope>NUCLEOTIDE SEQUENCE</scope>
    <source>
        <strain evidence="12">Lincoln</strain>
        <tissue evidence="12">Whole body</tissue>
    </source>
</reference>
<sequence length="542" mass="64372">MECKELNDGLHQRIKQEKMIEVNKVNEDKNQPLNNNEKIKTTMSIKQIHEQMQKLREDTINQVDEHLQDMVSKMVEGIQYIDKNNYESRYEKYYNDKKKVVEGDVLAEKEFQVRNSMITDLCNEVNHLRALYNICVTVLFILIVNTAVNDYATTGSLQLGFITLKSGFSKFSFVITVWLLMMMFTIGVYIAHTIWAQKRMELSPKSIKIWDNSWLFLFVIYQIAFLIIPPKLIMNNDLPPPCSCIILMEQLRIVMKIHAFVRSTVPSIISYKSHTENDKSPIPGFSNFIYFMFAPTIVYRDNYPRTKEIRWGFVTWHFFEFFMTVHCMTSMFERWVIPTYKNYGLEPFNLQKFILRYFNTVLPGSIIFICGFYGLLHTWMNACAELLRFGDRLFYKDWWNSITYARYYRTWNVVVHDWLYIYIYKDIYEKIVPRNKLIGICSVFFISAIFHEYIIGFSLRLFCPIMLLTFGGMGFALVFLTRHVTSVFGNIFMWFSLITGSGLLVCLYSMEYFARINCQKHYDNIYDLIIPRFVLCYVDDMR</sequence>
<accession>A0AA39FTC8</accession>
<evidence type="ECO:0000256" key="4">
    <source>
        <dbReference type="ARBA" id="ARBA00022692"/>
    </source>
</evidence>
<dbReference type="GO" id="GO:0008203">
    <property type="term" value="P:cholesterol metabolic process"/>
    <property type="evidence" value="ECO:0007669"/>
    <property type="project" value="TreeGrafter"/>
</dbReference>
<evidence type="ECO:0000256" key="2">
    <source>
        <dbReference type="ARBA" id="ARBA00009010"/>
    </source>
</evidence>
<keyword evidence="8 9" id="KW-0012">Acyltransferase</keyword>
<feature type="transmembrane region" description="Helical" evidence="11">
    <location>
        <begin position="461"/>
        <end position="480"/>
    </location>
</feature>
<proteinExistence type="inferred from homology"/>
<feature type="transmembrane region" description="Helical" evidence="11">
    <location>
        <begin position="487"/>
        <end position="510"/>
    </location>
</feature>
<feature type="transmembrane region" description="Helical" evidence="11">
    <location>
        <begin position="212"/>
        <end position="229"/>
    </location>
</feature>
<dbReference type="PANTHER" id="PTHR10408">
    <property type="entry name" value="STEROL O-ACYLTRANSFERASE"/>
    <property type="match status" value="1"/>
</dbReference>